<dbReference type="GO" id="GO:0003700">
    <property type="term" value="F:DNA-binding transcription factor activity"/>
    <property type="evidence" value="ECO:0007669"/>
    <property type="project" value="TreeGrafter"/>
</dbReference>
<dbReference type="SUPFAM" id="SSF46785">
    <property type="entry name" value="Winged helix' DNA-binding domain"/>
    <property type="match status" value="1"/>
</dbReference>
<accession>A0A345YHZ1</accession>
<evidence type="ECO:0000259" key="5">
    <source>
        <dbReference type="PROSITE" id="PS51063"/>
    </source>
</evidence>
<dbReference type="PROSITE" id="PS51063">
    <property type="entry name" value="HTH_CRP_2"/>
    <property type="match status" value="1"/>
</dbReference>
<dbReference type="PANTHER" id="PTHR24567:SF26">
    <property type="entry name" value="REGULATORY PROTEIN YEIL"/>
    <property type="match status" value="1"/>
</dbReference>
<dbReference type="Gene3D" id="2.60.120.10">
    <property type="entry name" value="Jelly Rolls"/>
    <property type="match status" value="1"/>
</dbReference>
<dbReference type="NCBIfam" id="NF006901">
    <property type="entry name" value="PRK09392.1"/>
    <property type="match status" value="1"/>
</dbReference>
<dbReference type="InterPro" id="IPR012318">
    <property type="entry name" value="HTH_CRP"/>
</dbReference>
<dbReference type="InterPro" id="IPR050397">
    <property type="entry name" value="Env_Response_Regulators"/>
</dbReference>
<dbReference type="AlphaFoldDB" id="A0A345YHZ1"/>
<dbReference type="Pfam" id="PF13545">
    <property type="entry name" value="HTH_Crp_2"/>
    <property type="match status" value="1"/>
</dbReference>
<dbReference type="GO" id="GO:0003677">
    <property type="term" value="F:DNA binding"/>
    <property type="evidence" value="ECO:0007669"/>
    <property type="project" value="UniProtKB-KW"/>
</dbReference>
<dbReference type="KEGG" id="err:DVR09_08095"/>
<dbReference type="InterPro" id="IPR014710">
    <property type="entry name" value="RmlC-like_jellyroll"/>
</dbReference>
<dbReference type="SMART" id="SM00100">
    <property type="entry name" value="cNMP"/>
    <property type="match status" value="1"/>
</dbReference>
<dbReference type="InterPro" id="IPR036388">
    <property type="entry name" value="WH-like_DNA-bd_sf"/>
</dbReference>
<evidence type="ECO:0008006" key="8">
    <source>
        <dbReference type="Google" id="ProtNLM"/>
    </source>
</evidence>
<dbReference type="InterPro" id="IPR000595">
    <property type="entry name" value="cNMP-bd_dom"/>
</dbReference>
<dbReference type="SUPFAM" id="SSF51206">
    <property type="entry name" value="cAMP-binding domain-like"/>
    <property type="match status" value="1"/>
</dbReference>
<dbReference type="InterPro" id="IPR018490">
    <property type="entry name" value="cNMP-bd_dom_sf"/>
</dbReference>
<evidence type="ECO:0000259" key="4">
    <source>
        <dbReference type="PROSITE" id="PS50042"/>
    </source>
</evidence>
<reference evidence="7" key="1">
    <citation type="submission" date="2018-07" db="EMBL/GenBank/DDBJ databases">
        <title>Genome sequence of Erythrobacter strain YH-07, an antagonistic bacterium isolated from Yellow Sea.</title>
        <authorList>
            <person name="Tang T."/>
            <person name="Liu Q."/>
            <person name="Sun X."/>
        </authorList>
    </citation>
    <scope>NUCLEOTIDE SEQUENCE [LARGE SCALE GENOMIC DNA]</scope>
    <source>
        <strain evidence="7">YH-07</strain>
    </source>
</reference>
<evidence type="ECO:0000256" key="1">
    <source>
        <dbReference type="ARBA" id="ARBA00023015"/>
    </source>
</evidence>
<evidence type="ECO:0000313" key="7">
    <source>
        <dbReference type="Proteomes" id="UP000254508"/>
    </source>
</evidence>
<dbReference type="InterPro" id="IPR036390">
    <property type="entry name" value="WH_DNA-bd_sf"/>
</dbReference>
<evidence type="ECO:0000256" key="3">
    <source>
        <dbReference type="ARBA" id="ARBA00023163"/>
    </source>
</evidence>
<dbReference type="Proteomes" id="UP000254508">
    <property type="component" value="Chromosome"/>
</dbReference>
<sequence length="332" mass="36876">MIAKIVQTAKHIVNAIVLSPKARFWSLLLAAEPSCILASLGYVFVHLPERSQPAHPLIQVKKTGSFGEKGGRTDPCEVGEGVTSIHHLIIINFSPAIRQARSLTLRPAEKPEVANLPLFRAMNEEERDRIFSGSFLQVFPPQLVLFEVGQRADFLHVLVDGLAELYTSVGDRDTTMRIVQPVRSFILAAVVTDLPYLMSARTLESSRVLLVPAALMREVVRKDTALMEATMRELAFGYRDLVLALADMKLRQSAERLAHFILQQHDVQGLPETTVLPAEKRVLASLLGMTPENLSRAFGLLGKQGVSLKGRMVRMSDRAKLETFARPDKVPR</sequence>
<feature type="domain" description="Cyclic nucleotide-binding" evidence="4">
    <location>
        <begin position="118"/>
        <end position="237"/>
    </location>
</feature>
<dbReference type="Gene3D" id="1.10.10.10">
    <property type="entry name" value="Winged helix-like DNA-binding domain superfamily/Winged helix DNA-binding domain"/>
    <property type="match status" value="1"/>
</dbReference>
<protein>
    <recommendedName>
        <fullName evidence="8">Transcriptional regulator</fullName>
    </recommendedName>
</protein>
<dbReference type="CDD" id="cd00038">
    <property type="entry name" value="CAP_ED"/>
    <property type="match status" value="1"/>
</dbReference>
<proteinExistence type="predicted"/>
<organism evidence="6 7">
    <name type="scientific">Erythrobacter aureus</name>
    <dbReference type="NCBI Taxonomy" id="2182384"/>
    <lineage>
        <taxon>Bacteria</taxon>
        <taxon>Pseudomonadati</taxon>
        <taxon>Pseudomonadota</taxon>
        <taxon>Alphaproteobacteria</taxon>
        <taxon>Sphingomonadales</taxon>
        <taxon>Erythrobacteraceae</taxon>
        <taxon>Erythrobacter/Porphyrobacter group</taxon>
        <taxon>Erythrobacter</taxon>
    </lineage>
</organism>
<evidence type="ECO:0000313" key="6">
    <source>
        <dbReference type="EMBL" id="AXK43543.1"/>
    </source>
</evidence>
<dbReference type="RefSeq" id="WP_115417857.1">
    <property type="nucleotide sequence ID" value="NZ_CP031357.1"/>
</dbReference>
<dbReference type="OrthoDB" id="190787at2"/>
<keyword evidence="1" id="KW-0805">Transcription regulation</keyword>
<gene>
    <name evidence="6" type="ORF">DVR09_08095</name>
</gene>
<evidence type="ECO:0000256" key="2">
    <source>
        <dbReference type="ARBA" id="ARBA00023125"/>
    </source>
</evidence>
<name>A0A345YHZ1_9SPHN</name>
<keyword evidence="3" id="KW-0804">Transcription</keyword>
<dbReference type="EMBL" id="CP031357">
    <property type="protein sequence ID" value="AXK43543.1"/>
    <property type="molecule type" value="Genomic_DNA"/>
</dbReference>
<dbReference type="GO" id="GO:0005829">
    <property type="term" value="C:cytosol"/>
    <property type="evidence" value="ECO:0007669"/>
    <property type="project" value="TreeGrafter"/>
</dbReference>
<keyword evidence="2" id="KW-0238">DNA-binding</keyword>
<dbReference type="PANTHER" id="PTHR24567">
    <property type="entry name" value="CRP FAMILY TRANSCRIPTIONAL REGULATORY PROTEIN"/>
    <property type="match status" value="1"/>
</dbReference>
<dbReference type="PROSITE" id="PS50042">
    <property type="entry name" value="CNMP_BINDING_3"/>
    <property type="match status" value="1"/>
</dbReference>
<feature type="domain" description="HTH crp-type" evidence="5">
    <location>
        <begin position="251"/>
        <end position="319"/>
    </location>
</feature>
<dbReference type="Pfam" id="PF00027">
    <property type="entry name" value="cNMP_binding"/>
    <property type="match status" value="1"/>
</dbReference>
<keyword evidence="7" id="KW-1185">Reference proteome</keyword>